<evidence type="ECO:0000313" key="2">
    <source>
        <dbReference type="EMBL" id="SDE04537.1"/>
    </source>
</evidence>
<dbReference type="Gene3D" id="3.20.20.370">
    <property type="entry name" value="Glycoside hydrolase/deacetylase"/>
    <property type="match status" value="1"/>
</dbReference>
<proteinExistence type="predicted"/>
<dbReference type="GO" id="GO:0005975">
    <property type="term" value="P:carbohydrate metabolic process"/>
    <property type="evidence" value="ECO:0007669"/>
    <property type="project" value="InterPro"/>
</dbReference>
<gene>
    <name evidence="2" type="ORF">SAMN04487894_11913</name>
</gene>
<dbReference type="PROSITE" id="PS51257">
    <property type="entry name" value="PROKAR_LIPOPROTEIN"/>
    <property type="match status" value="1"/>
</dbReference>
<protein>
    <submittedName>
        <fullName evidence="2">Peptidoglycan/xylan/chitin deacetylase, PgdA/CDA1 family</fullName>
    </submittedName>
</protein>
<dbReference type="RefSeq" id="WP_245729362.1">
    <property type="nucleotide sequence ID" value="NZ_FMZO01000019.1"/>
</dbReference>
<dbReference type="EMBL" id="FMZO01000019">
    <property type="protein sequence ID" value="SDE04537.1"/>
    <property type="molecule type" value="Genomic_DNA"/>
</dbReference>
<organism evidence="2 3">
    <name type="scientific">Niabella drilacis (strain DSM 25811 / CCM 8410 / CCUG 62505 / LMG 26954 / E90)</name>
    <dbReference type="NCBI Taxonomy" id="1285928"/>
    <lineage>
        <taxon>Bacteria</taxon>
        <taxon>Pseudomonadati</taxon>
        <taxon>Bacteroidota</taxon>
        <taxon>Chitinophagia</taxon>
        <taxon>Chitinophagales</taxon>
        <taxon>Chitinophagaceae</taxon>
        <taxon>Niabella</taxon>
    </lineage>
</organism>
<dbReference type="InterPro" id="IPR002509">
    <property type="entry name" value="NODB_dom"/>
</dbReference>
<dbReference type="STRING" id="1285928.SAMN04487894_11913"/>
<dbReference type="Pfam" id="PF01522">
    <property type="entry name" value="Polysacc_deac_1"/>
    <property type="match status" value="1"/>
</dbReference>
<dbReference type="PROSITE" id="PS51677">
    <property type="entry name" value="NODB"/>
    <property type="match status" value="1"/>
</dbReference>
<evidence type="ECO:0000313" key="3">
    <source>
        <dbReference type="Proteomes" id="UP000198757"/>
    </source>
</evidence>
<dbReference type="InterPro" id="IPR050248">
    <property type="entry name" value="Polysacc_deacetylase_ArnD"/>
</dbReference>
<dbReference type="PANTHER" id="PTHR10587">
    <property type="entry name" value="GLYCOSYL TRANSFERASE-RELATED"/>
    <property type="match status" value="1"/>
</dbReference>
<dbReference type="AlphaFoldDB" id="A0A1G6ZQM4"/>
<feature type="domain" description="NodB homology" evidence="1">
    <location>
        <begin position="72"/>
        <end position="283"/>
    </location>
</feature>
<accession>A0A1G6ZQM4</accession>
<dbReference type="InterPro" id="IPR011330">
    <property type="entry name" value="Glyco_hydro/deAcase_b/a-brl"/>
</dbReference>
<evidence type="ECO:0000259" key="1">
    <source>
        <dbReference type="PROSITE" id="PS51677"/>
    </source>
</evidence>
<keyword evidence="3" id="KW-1185">Reference proteome</keyword>
<name>A0A1G6ZQM4_NIADE</name>
<reference evidence="3" key="1">
    <citation type="submission" date="2016-10" db="EMBL/GenBank/DDBJ databases">
        <authorList>
            <person name="Varghese N."/>
            <person name="Submissions S."/>
        </authorList>
    </citation>
    <scope>NUCLEOTIDE SEQUENCE [LARGE SCALE GENOMIC DNA]</scope>
    <source>
        <strain evidence="3">DSM 25811 / CCM 8410 / LMG 26954 / E90</strain>
    </source>
</reference>
<dbReference type="SUPFAM" id="SSF88713">
    <property type="entry name" value="Glycoside hydrolase/deacetylase"/>
    <property type="match status" value="1"/>
</dbReference>
<dbReference type="Proteomes" id="UP000198757">
    <property type="component" value="Unassembled WGS sequence"/>
</dbReference>
<dbReference type="GO" id="GO:0016810">
    <property type="term" value="F:hydrolase activity, acting on carbon-nitrogen (but not peptide) bonds"/>
    <property type="evidence" value="ECO:0007669"/>
    <property type="project" value="InterPro"/>
</dbReference>
<sequence>MKQFMEGATCRELPALMRKWRCFLGFPAFLLLFSCSDSGSRGKKLGAELDIPDSVEINLKAPQKESEQPRKKRIFMTFDDGPNLGTRNLLTILKEEKVPATMFLIGLHTKASPEQKLMWEQLQTFPGIELFNHSYSHAWRNRFTGFYKNADSVISDFNRAQAMMMLKEPIARTPGRNAWRIDSIARTDLVKNRTVIDSLQKKGGYVLIGWDLEWQFNHKNAQAIQTPDQLMAQVDHLFAANKTLKPDNLVILAHDQMWRTSTDSLRLHEFIRKLKSRPGYELALITDYPGVKEALANQKRF</sequence>